<accession>N2AA91</accession>
<keyword evidence="2" id="KW-1185">Reference proteome</keyword>
<dbReference type="EMBL" id="AQFT01000135">
    <property type="protein sequence ID" value="EMZ21254.1"/>
    <property type="molecule type" value="Genomic_DNA"/>
</dbReference>
<dbReference type="HOGENOM" id="CLU_3061657_0_0_9"/>
<gene>
    <name evidence="1" type="ORF">C823_04618</name>
</gene>
<dbReference type="PATRIC" id="fig|1235802.3.peg.4890"/>
<organism evidence="1 2">
    <name type="scientific">Eubacterium plexicaudatum ASF492</name>
    <dbReference type="NCBI Taxonomy" id="1235802"/>
    <lineage>
        <taxon>Bacteria</taxon>
        <taxon>Bacillati</taxon>
        <taxon>Bacillota</taxon>
        <taxon>Clostridia</taxon>
        <taxon>Eubacteriales</taxon>
        <taxon>Eubacteriaceae</taxon>
        <taxon>Eubacterium</taxon>
    </lineage>
</organism>
<evidence type="ECO:0000313" key="2">
    <source>
        <dbReference type="Proteomes" id="UP000012589"/>
    </source>
</evidence>
<protein>
    <submittedName>
        <fullName evidence="1">Uncharacterized protein</fullName>
    </submittedName>
</protein>
<dbReference type="Proteomes" id="UP000012589">
    <property type="component" value="Unassembled WGS sequence"/>
</dbReference>
<evidence type="ECO:0000313" key="1">
    <source>
        <dbReference type="EMBL" id="EMZ21254.1"/>
    </source>
</evidence>
<dbReference type="AlphaFoldDB" id="N2AA91"/>
<proteinExistence type="predicted"/>
<name>N2AA91_9FIRM</name>
<sequence>MNNKEKIIQLLDIIPEEKMEYVLSYLLAMLIGLKEQKDEKINKSIKNECDIMD</sequence>
<comment type="caution">
    <text evidence="1">The sequence shown here is derived from an EMBL/GenBank/DDBJ whole genome shotgun (WGS) entry which is preliminary data.</text>
</comment>
<reference evidence="1 2" key="1">
    <citation type="journal article" date="2014" name="Genome Announc.">
        <title>Draft genome sequences of the altered schaedler flora, a defined bacterial community from gnotobiotic mice.</title>
        <authorList>
            <person name="Wannemuehler M.J."/>
            <person name="Overstreet A.M."/>
            <person name="Ward D.V."/>
            <person name="Phillips G.J."/>
        </authorList>
    </citation>
    <scope>NUCLEOTIDE SEQUENCE [LARGE SCALE GENOMIC DNA]</scope>
    <source>
        <strain evidence="1 2">ASF492</strain>
    </source>
</reference>